<dbReference type="NCBIfam" id="TIGR00443">
    <property type="entry name" value="hisZ_biosyn_reg"/>
    <property type="match status" value="1"/>
</dbReference>
<proteinExistence type="inferred from homology"/>
<keyword evidence="6 8" id="KW-0963">Cytoplasm</keyword>
<protein>
    <recommendedName>
        <fullName evidence="5 8">ATP phosphoribosyltransferase regulatory subunit</fullName>
    </recommendedName>
</protein>
<evidence type="ECO:0000256" key="7">
    <source>
        <dbReference type="ARBA" id="ARBA00025246"/>
    </source>
</evidence>
<dbReference type="InterPro" id="IPR004517">
    <property type="entry name" value="HisZ"/>
</dbReference>
<dbReference type="InterPro" id="IPR036621">
    <property type="entry name" value="Anticodon-bd_dom_sf"/>
</dbReference>
<dbReference type="CDD" id="cd00773">
    <property type="entry name" value="HisRS-like_core"/>
    <property type="match status" value="1"/>
</dbReference>
<dbReference type="SUPFAM" id="SSF55681">
    <property type="entry name" value="Class II aaRS and biotin synthetases"/>
    <property type="match status" value="1"/>
</dbReference>
<dbReference type="PANTHER" id="PTHR43707:SF1">
    <property type="entry name" value="HISTIDINE--TRNA LIGASE, MITOCHONDRIAL-RELATED"/>
    <property type="match status" value="1"/>
</dbReference>
<dbReference type="Gene3D" id="3.30.930.10">
    <property type="entry name" value="Bira Bifunctional Protein, Domain 2"/>
    <property type="match status" value="1"/>
</dbReference>
<dbReference type="PIRSF" id="PIRSF001549">
    <property type="entry name" value="His-tRNA_synth"/>
    <property type="match status" value="1"/>
</dbReference>
<dbReference type="Proteomes" id="UP000658720">
    <property type="component" value="Unassembled WGS sequence"/>
</dbReference>
<comment type="function">
    <text evidence="7 8">Required for the first step of histidine biosynthesis. May allow the feedback regulation of ATP phosphoribosyltransferase activity by histidine.</text>
</comment>
<keyword evidence="8" id="KW-0368">Histidine biosynthesis</keyword>
<dbReference type="HAMAP" id="MF_00125">
    <property type="entry name" value="HisZ"/>
    <property type="match status" value="1"/>
</dbReference>
<evidence type="ECO:0000256" key="4">
    <source>
        <dbReference type="ARBA" id="ARBA00011496"/>
    </source>
</evidence>
<gene>
    <name evidence="8" type="primary">hisZ</name>
    <name evidence="10" type="ORF">IQ217_13060</name>
</gene>
<dbReference type="Gene3D" id="3.40.50.800">
    <property type="entry name" value="Anticodon-binding domain"/>
    <property type="match status" value="1"/>
</dbReference>
<comment type="similarity">
    <text evidence="3 8">Belongs to the class-II aminoacyl-tRNA synthetase family. HisZ subfamily.</text>
</comment>
<keyword evidence="11" id="KW-1185">Reference proteome</keyword>
<comment type="pathway">
    <text evidence="2 8">Amino-acid biosynthesis; L-histidine biosynthesis; L-histidine from 5-phospho-alpha-D-ribose 1-diphosphate: step 1/9.</text>
</comment>
<evidence type="ECO:0000256" key="2">
    <source>
        <dbReference type="ARBA" id="ARBA00004667"/>
    </source>
</evidence>
<dbReference type="NCBIfam" id="NF008940">
    <property type="entry name" value="PRK12292.2-3"/>
    <property type="match status" value="1"/>
</dbReference>
<evidence type="ECO:0000313" key="11">
    <source>
        <dbReference type="Proteomes" id="UP000658720"/>
    </source>
</evidence>
<keyword evidence="10" id="KW-0328">Glycosyltransferase</keyword>
<dbReference type="EMBL" id="JADEVV010000038">
    <property type="protein sequence ID" value="MBE9254748.1"/>
    <property type="molecule type" value="Genomic_DNA"/>
</dbReference>
<evidence type="ECO:0000256" key="8">
    <source>
        <dbReference type="HAMAP-Rule" id="MF_00125"/>
    </source>
</evidence>
<dbReference type="SUPFAM" id="SSF52954">
    <property type="entry name" value="Class II aaRS ABD-related"/>
    <property type="match status" value="1"/>
</dbReference>
<dbReference type="InterPro" id="IPR041715">
    <property type="entry name" value="HisRS-like_core"/>
</dbReference>
<dbReference type="GO" id="GO:0016757">
    <property type="term" value="F:glycosyltransferase activity"/>
    <property type="evidence" value="ECO:0007669"/>
    <property type="project" value="UniProtKB-KW"/>
</dbReference>
<evidence type="ECO:0000256" key="1">
    <source>
        <dbReference type="ARBA" id="ARBA00004496"/>
    </source>
</evidence>
<evidence type="ECO:0000259" key="9">
    <source>
        <dbReference type="Pfam" id="PF13393"/>
    </source>
</evidence>
<keyword evidence="8" id="KW-0028">Amino-acid biosynthesis</keyword>
<dbReference type="InterPro" id="IPR045864">
    <property type="entry name" value="aa-tRNA-synth_II/BPL/LPL"/>
</dbReference>
<evidence type="ECO:0000256" key="3">
    <source>
        <dbReference type="ARBA" id="ARBA00005539"/>
    </source>
</evidence>
<organism evidence="10 11">
    <name type="scientific">Synechocystis salina LEGE 00031</name>
    <dbReference type="NCBI Taxonomy" id="1828736"/>
    <lineage>
        <taxon>Bacteria</taxon>
        <taxon>Bacillati</taxon>
        <taxon>Cyanobacteriota</taxon>
        <taxon>Cyanophyceae</taxon>
        <taxon>Synechococcales</taxon>
        <taxon>Merismopediaceae</taxon>
        <taxon>Synechocystis</taxon>
    </lineage>
</organism>
<dbReference type="InterPro" id="IPR004516">
    <property type="entry name" value="HisRS/HisZ"/>
</dbReference>
<evidence type="ECO:0000313" key="10">
    <source>
        <dbReference type="EMBL" id="MBE9254748.1"/>
    </source>
</evidence>
<dbReference type="Pfam" id="PF13393">
    <property type="entry name" value="tRNA-synt_His"/>
    <property type="match status" value="1"/>
</dbReference>
<reference evidence="10 11" key="1">
    <citation type="submission" date="2020-10" db="EMBL/GenBank/DDBJ databases">
        <authorList>
            <person name="Castelo-Branco R."/>
            <person name="Eusebio N."/>
            <person name="Adriana R."/>
            <person name="Vieira A."/>
            <person name="Brugerolle De Fraissinette N."/>
            <person name="Rezende De Castro R."/>
            <person name="Schneider M.P."/>
            <person name="Vasconcelos V."/>
            <person name="Leao P.N."/>
        </authorList>
    </citation>
    <scope>NUCLEOTIDE SEQUENCE [LARGE SCALE GENOMIC DNA]</scope>
    <source>
        <strain evidence="10 11">LEGE 00031</strain>
    </source>
</reference>
<comment type="subunit">
    <text evidence="4 8">Heteromultimer composed of HisG and HisZ subunits.</text>
</comment>
<feature type="domain" description="Class II Histidinyl-tRNA synthetase (HisRS)-like catalytic core" evidence="9">
    <location>
        <begin position="8"/>
        <end position="318"/>
    </location>
</feature>
<comment type="subcellular location">
    <subcellularLocation>
        <location evidence="1 8">Cytoplasm</location>
    </subcellularLocation>
</comment>
<accession>A0ABR9VV26</accession>
<comment type="miscellaneous">
    <text evidence="8">This function is generally fulfilled by the C-terminal part of HisG, which is missing in some bacteria such as this one.</text>
</comment>
<keyword evidence="10" id="KW-0808">Transferase</keyword>
<dbReference type="RefSeq" id="WP_194020274.1">
    <property type="nucleotide sequence ID" value="NZ_JADEVV010000038.1"/>
</dbReference>
<evidence type="ECO:0000256" key="5">
    <source>
        <dbReference type="ARBA" id="ARBA00020397"/>
    </source>
</evidence>
<dbReference type="PANTHER" id="PTHR43707">
    <property type="entry name" value="HISTIDYL-TRNA SYNTHETASE"/>
    <property type="match status" value="1"/>
</dbReference>
<comment type="caution">
    <text evidence="10">The sequence shown here is derived from an EMBL/GenBank/DDBJ whole genome shotgun (WGS) entry which is preliminary data.</text>
</comment>
<evidence type="ECO:0000256" key="6">
    <source>
        <dbReference type="ARBA" id="ARBA00022490"/>
    </source>
</evidence>
<sequence>MIHHPPAGARDLLPLEVAQKACINDQLQQTFHRWGYQRIVTSTLEWLDTLVAGGAISAHKVIQLQDRGEGRLGLRPELTASIARAVVTRMTDNQPQRLCYRANVFRNPPEGYHGKQMEFFQAGIELLFAGGVRADAEILLLLTDCLTQLGLTDWQLILGDAGLTRSLLAKLPTPLQASVRDCITRLDYVELSQLPYPDDAAKNLALQLFDLRGTVEEVLGRLAQLNLEGECLARVDRLQALLSLVAASGDGPSNLVLDLSWLQPFDYYTGMVFQAVSRQTDNCYVLGQGGRYDQLLSQYHPQRQSFPGTGFSLNIEELHQCLLELGTLPTSTATIDYLVCPVDDAAEGAAFRHAQQLRRQHPDRRVELDLGGRSPEELHTYAETTAVGQIVWVGADGQVEATPADL</sequence>
<name>A0ABR9VV26_9SYNC</name>